<proteinExistence type="predicted"/>
<evidence type="ECO:0000259" key="1">
    <source>
        <dbReference type="Pfam" id="PF26109"/>
    </source>
</evidence>
<evidence type="ECO:0000313" key="3">
    <source>
        <dbReference type="Proteomes" id="UP000552560"/>
    </source>
</evidence>
<reference evidence="2 3" key="1">
    <citation type="journal article" date="2020" name="Front. Microbiol.">
        <title>Genetic Organization of the aprX-lipA2 Operon Affects the Proteolytic Potential of Pseudomonas Species in Milk.</title>
        <authorList>
            <person name="Maier C."/>
            <person name="Huptas C."/>
            <person name="von Neubeck M."/>
            <person name="Scherer S."/>
            <person name="Wenning M."/>
            <person name="Lucking G."/>
        </authorList>
    </citation>
    <scope>NUCLEOTIDE SEQUENCE [LARGE SCALE GENOMIC DNA]</scope>
    <source>
        <strain evidence="2 3">WS 4671</strain>
    </source>
</reference>
<dbReference type="Pfam" id="PF26109">
    <property type="entry name" value="WHD_BrxR"/>
    <property type="match status" value="1"/>
</dbReference>
<dbReference type="Proteomes" id="UP000552560">
    <property type="component" value="Unassembled WGS sequence"/>
</dbReference>
<organism evidence="2 3">
    <name type="scientific">Pseudomonas veronii</name>
    <dbReference type="NCBI Taxonomy" id="76761"/>
    <lineage>
        <taxon>Bacteria</taxon>
        <taxon>Pseudomonadati</taxon>
        <taxon>Pseudomonadota</taxon>
        <taxon>Gammaproteobacteria</taxon>
        <taxon>Pseudomonadales</taxon>
        <taxon>Pseudomonadaceae</taxon>
        <taxon>Pseudomonas</taxon>
    </lineage>
</organism>
<feature type="domain" description="DNA-binding transcriptional repressor CapW winged helix-turn-helix" evidence="1">
    <location>
        <begin position="12"/>
        <end position="85"/>
    </location>
</feature>
<dbReference type="AlphaFoldDB" id="A0A7Y1F500"/>
<name>A0A7Y1F500_PSEVE</name>
<evidence type="ECO:0000313" key="2">
    <source>
        <dbReference type="EMBL" id="NMX99770.1"/>
    </source>
</evidence>
<protein>
    <recommendedName>
        <fullName evidence="1">DNA-binding transcriptional repressor CapW winged helix-turn-helix domain-containing protein</fullName>
    </recommendedName>
</protein>
<gene>
    <name evidence="2" type="ORF">HBO43_24565</name>
</gene>
<comment type="caution">
    <text evidence="2">The sequence shown here is derived from an EMBL/GenBank/DDBJ whole genome shotgun (WGS) entry which is preliminary data.</text>
</comment>
<sequence length="92" mass="10410">MHYIEQVCWDLALRHCLTKTVARQEGRQTTGHLIQSVGSKRRQAANDINMHITEHAPQNLTHDKKITGYVPSKTFQPLFIGDESQALETGVL</sequence>
<dbReference type="EMBL" id="JAAQWE010000030">
    <property type="protein sequence ID" value="NMX99770.1"/>
    <property type="molecule type" value="Genomic_DNA"/>
</dbReference>
<dbReference type="OrthoDB" id="6400324at2"/>
<dbReference type="InterPro" id="IPR059019">
    <property type="entry name" value="WHD_CapW"/>
</dbReference>
<accession>A0A7Y1F500</accession>